<dbReference type="AlphaFoldDB" id="A0A1L9PJK0"/>
<feature type="region of interest" description="Disordered" evidence="1">
    <location>
        <begin position="1"/>
        <end position="61"/>
    </location>
</feature>
<evidence type="ECO:0000313" key="3">
    <source>
        <dbReference type="Proteomes" id="UP000184073"/>
    </source>
</evidence>
<organism evidence="2 3">
    <name type="scientific">Aspergillus versicolor CBS 583.65</name>
    <dbReference type="NCBI Taxonomy" id="1036611"/>
    <lineage>
        <taxon>Eukaryota</taxon>
        <taxon>Fungi</taxon>
        <taxon>Dikarya</taxon>
        <taxon>Ascomycota</taxon>
        <taxon>Pezizomycotina</taxon>
        <taxon>Eurotiomycetes</taxon>
        <taxon>Eurotiomycetidae</taxon>
        <taxon>Eurotiales</taxon>
        <taxon>Aspergillaceae</taxon>
        <taxon>Aspergillus</taxon>
        <taxon>Aspergillus subgen. Nidulantes</taxon>
    </lineage>
</organism>
<name>A0A1L9PJK0_ASPVE</name>
<protein>
    <submittedName>
        <fullName evidence="2">Uncharacterized protein</fullName>
    </submittedName>
</protein>
<dbReference type="RefSeq" id="XP_040667444.1">
    <property type="nucleotide sequence ID" value="XM_040817335.1"/>
</dbReference>
<evidence type="ECO:0000313" key="2">
    <source>
        <dbReference type="EMBL" id="OJJ01682.1"/>
    </source>
</evidence>
<dbReference type="VEuPathDB" id="FungiDB:ASPVEDRAFT_83212"/>
<proteinExistence type="predicted"/>
<dbReference type="EMBL" id="KV878128">
    <property type="protein sequence ID" value="OJJ01682.1"/>
    <property type="molecule type" value="Genomic_DNA"/>
</dbReference>
<accession>A0A1L9PJK0</accession>
<sequence>MPRGTQQAGQPGDFGGIRSEQPQDIRGGIRSKLKKDEEGIKDYLKEDEEIEQEGGTYGGLM</sequence>
<feature type="compositionally biased region" description="Basic and acidic residues" evidence="1">
    <location>
        <begin position="34"/>
        <end position="44"/>
    </location>
</feature>
<dbReference type="OrthoDB" id="4526540at2759"/>
<keyword evidence="3" id="KW-1185">Reference proteome</keyword>
<dbReference type="GeneID" id="63732846"/>
<gene>
    <name evidence="2" type="ORF">ASPVEDRAFT_83212</name>
</gene>
<dbReference type="Proteomes" id="UP000184073">
    <property type="component" value="Unassembled WGS sequence"/>
</dbReference>
<evidence type="ECO:0000256" key="1">
    <source>
        <dbReference type="SAM" id="MobiDB-lite"/>
    </source>
</evidence>
<reference evidence="3" key="1">
    <citation type="journal article" date="2017" name="Genome Biol.">
        <title>Comparative genomics reveals high biological diversity and specific adaptations in the industrially and medically important fungal genus Aspergillus.</title>
        <authorList>
            <person name="de Vries R.P."/>
            <person name="Riley R."/>
            <person name="Wiebenga A."/>
            <person name="Aguilar-Osorio G."/>
            <person name="Amillis S."/>
            <person name="Uchima C.A."/>
            <person name="Anderluh G."/>
            <person name="Asadollahi M."/>
            <person name="Askin M."/>
            <person name="Barry K."/>
            <person name="Battaglia E."/>
            <person name="Bayram O."/>
            <person name="Benocci T."/>
            <person name="Braus-Stromeyer S.A."/>
            <person name="Caldana C."/>
            <person name="Canovas D."/>
            <person name="Cerqueira G.C."/>
            <person name="Chen F."/>
            <person name="Chen W."/>
            <person name="Choi C."/>
            <person name="Clum A."/>
            <person name="Dos Santos R.A."/>
            <person name="Damasio A.R."/>
            <person name="Diallinas G."/>
            <person name="Emri T."/>
            <person name="Fekete E."/>
            <person name="Flipphi M."/>
            <person name="Freyberg S."/>
            <person name="Gallo A."/>
            <person name="Gournas C."/>
            <person name="Habgood R."/>
            <person name="Hainaut M."/>
            <person name="Harispe M.L."/>
            <person name="Henrissat B."/>
            <person name="Hilden K.S."/>
            <person name="Hope R."/>
            <person name="Hossain A."/>
            <person name="Karabika E."/>
            <person name="Karaffa L."/>
            <person name="Karanyi Z."/>
            <person name="Krasevec N."/>
            <person name="Kuo A."/>
            <person name="Kusch H."/>
            <person name="LaButti K."/>
            <person name="Lagendijk E.L."/>
            <person name="Lapidus A."/>
            <person name="Levasseur A."/>
            <person name="Lindquist E."/>
            <person name="Lipzen A."/>
            <person name="Logrieco A.F."/>
            <person name="MacCabe A."/>
            <person name="Maekelae M.R."/>
            <person name="Malavazi I."/>
            <person name="Melin P."/>
            <person name="Meyer V."/>
            <person name="Mielnichuk N."/>
            <person name="Miskei M."/>
            <person name="Molnar A.P."/>
            <person name="Mule G."/>
            <person name="Ngan C.Y."/>
            <person name="Orejas M."/>
            <person name="Orosz E."/>
            <person name="Ouedraogo J.P."/>
            <person name="Overkamp K.M."/>
            <person name="Park H.-S."/>
            <person name="Perrone G."/>
            <person name="Piumi F."/>
            <person name="Punt P.J."/>
            <person name="Ram A.F."/>
            <person name="Ramon A."/>
            <person name="Rauscher S."/>
            <person name="Record E."/>
            <person name="Riano-Pachon D.M."/>
            <person name="Robert V."/>
            <person name="Roehrig J."/>
            <person name="Ruller R."/>
            <person name="Salamov A."/>
            <person name="Salih N.S."/>
            <person name="Samson R.A."/>
            <person name="Sandor E."/>
            <person name="Sanguinetti M."/>
            <person name="Schuetze T."/>
            <person name="Sepcic K."/>
            <person name="Shelest E."/>
            <person name="Sherlock G."/>
            <person name="Sophianopoulou V."/>
            <person name="Squina F.M."/>
            <person name="Sun H."/>
            <person name="Susca A."/>
            <person name="Todd R.B."/>
            <person name="Tsang A."/>
            <person name="Unkles S.E."/>
            <person name="van de Wiele N."/>
            <person name="van Rossen-Uffink D."/>
            <person name="Oliveira J.V."/>
            <person name="Vesth T.C."/>
            <person name="Visser J."/>
            <person name="Yu J.-H."/>
            <person name="Zhou M."/>
            <person name="Andersen M.R."/>
            <person name="Archer D.B."/>
            <person name="Baker S.E."/>
            <person name="Benoit I."/>
            <person name="Brakhage A.A."/>
            <person name="Braus G.H."/>
            <person name="Fischer R."/>
            <person name="Frisvad J.C."/>
            <person name="Goldman G.H."/>
            <person name="Houbraken J."/>
            <person name="Oakley B."/>
            <person name="Pocsi I."/>
            <person name="Scazzocchio C."/>
            <person name="Seiboth B."/>
            <person name="vanKuyk P.A."/>
            <person name="Wortman J."/>
            <person name="Dyer P.S."/>
            <person name="Grigoriev I.V."/>
        </authorList>
    </citation>
    <scope>NUCLEOTIDE SEQUENCE [LARGE SCALE GENOMIC DNA]</scope>
    <source>
        <strain evidence="3">CBS 583.65</strain>
    </source>
</reference>